<gene>
    <name evidence="1" type="ORF">H8911_09725</name>
</gene>
<evidence type="ECO:0000313" key="1">
    <source>
        <dbReference type="EMBL" id="MBC6012988.1"/>
    </source>
</evidence>
<sequence>MFYRSCKLSFWKSVELENLSSMKIKTILDLRTDYESYDEPDSSIQNIQIYRISGMRELDGVSVVFSSEGVRKRNLKIQNLHNIRKIFM</sequence>
<keyword evidence="2" id="KW-1185">Reference proteome</keyword>
<accession>A0ABR7KK38</accession>
<dbReference type="Pfam" id="PF13350">
    <property type="entry name" value="Y_phosphatase3"/>
    <property type="match status" value="1"/>
</dbReference>
<name>A0ABR7KK38_9FIRM</name>
<dbReference type="EMBL" id="JACRWH010000049">
    <property type="protein sequence ID" value="MBC6012988.1"/>
    <property type="molecule type" value="Genomic_DNA"/>
</dbReference>
<proteinExistence type="predicted"/>
<dbReference type="Gene3D" id="3.90.190.10">
    <property type="entry name" value="Protein tyrosine phosphatase superfamily"/>
    <property type="match status" value="1"/>
</dbReference>
<reference evidence="1 2" key="1">
    <citation type="submission" date="2020-08" db="EMBL/GenBank/DDBJ databases">
        <authorList>
            <person name="Liu C."/>
            <person name="Sun Q."/>
        </authorList>
    </citation>
    <scope>NUCLEOTIDE SEQUENCE [LARGE SCALE GENOMIC DNA]</scope>
    <source>
        <strain evidence="1 2">L34</strain>
    </source>
</reference>
<comment type="caution">
    <text evidence="1">The sequence shown here is derived from an EMBL/GenBank/DDBJ whole genome shotgun (WGS) entry which is preliminary data.</text>
</comment>
<dbReference type="Proteomes" id="UP000649075">
    <property type="component" value="Unassembled WGS sequence"/>
</dbReference>
<organism evidence="1 2">
    <name type="scientific">Holdemanella hominis</name>
    <dbReference type="NCBI Taxonomy" id="2764327"/>
    <lineage>
        <taxon>Bacteria</taxon>
        <taxon>Bacillati</taxon>
        <taxon>Bacillota</taxon>
        <taxon>Erysipelotrichia</taxon>
        <taxon>Erysipelotrichales</taxon>
        <taxon>Erysipelotrichaceae</taxon>
        <taxon>Holdemanella</taxon>
    </lineage>
</organism>
<dbReference type="InterPro" id="IPR026893">
    <property type="entry name" value="Tyr/Ser_Pase_IphP-type"/>
</dbReference>
<dbReference type="InterPro" id="IPR029021">
    <property type="entry name" value="Prot-tyrosine_phosphatase-like"/>
</dbReference>
<protein>
    <submittedName>
        <fullName evidence="1">Tyrosine-protein phosphatase</fullName>
    </submittedName>
</protein>
<evidence type="ECO:0000313" key="2">
    <source>
        <dbReference type="Proteomes" id="UP000649075"/>
    </source>
</evidence>
<dbReference type="RefSeq" id="WP_186999511.1">
    <property type="nucleotide sequence ID" value="NZ_JACRWH010000049.1"/>
</dbReference>